<feature type="signal peptide" evidence="1">
    <location>
        <begin position="1"/>
        <end position="18"/>
    </location>
</feature>
<name>A0A1J0KKM9_9CUCU</name>
<protein>
    <submittedName>
        <fullName evidence="2">Odorant-binding protein 26</fullName>
    </submittedName>
</protein>
<dbReference type="EMBL" id="KX298763">
    <property type="protein sequence ID" value="APC94280.1"/>
    <property type="molecule type" value="mRNA"/>
</dbReference>
<proteinExistence type="evidence at transcript level"/>
<sequence>MKILALICFLGIFLSVYGDSHFLFMAKYAKYYSDCDSEPATALNRDDFKNAMSGKPFNAEQAAYFFCLNTKFGVQNEQGDYVREPLKKFFKHIVVNQDNIEKIVEICSTRPGGSSAKDAALSLFNCAKKIDNLHFPFQHFTIEA</sequence>
<dbReference type="CDD" id="cd23992">
    <property type="entry name" value="PBP_GOBP"/>
    <property type="match status" value="1"/>
</dbReference>
<dbReference type="Gene3D" id="1.10.238.20">
    <property type="entry name" value="Pheromone/general odorant binding protein domain"/>
    <property type="match status" value="1"/>
</dbReference>
<feature type="chain" id="PRO_5013221326" evidence="1">
    <location>
        <begin position="19"/>
        <end position="144"/>
    </location>
</feature>
<dbReference type="AlphaFoldDB" id="A0A1J0KKM9"/>
<dbReference type="InterPro" id="IPR036728">
    <property type="entry name" value="PBP_GOBP_sf"/>
</dbReference>
<keyword evidence="1" id="KW-0732">Signal</keyword>
<dbReference type="GO" id="GO:0005549">
    <property type="term" value="F:odorant binding"/>
    <property type="evidence" value="ECO:0007669"/>
    <property type="project" value="InterPro"/>
</dbReference>
<dbReference type="Pfam" id="PF01395">
    <property type="entry name" value="PBP_GOBP"/>
    <property type="match status" value="1"/>
</dbReference>
<dbReference type="InterPro" id="IPR006170">
    <property type="entry name" value="PBP/GOBP"/>
</dbReference>
<dbReference type="SUPFAM" id="SSF47565">
    <property type="entry name" value="Insect pheromone/odorant-binding proteins"/>
    <property type="match status" value="1"/>
</dbReference>
<organism evidence="2">
    <name type="scientific">Pyrrhalta aenescens</name>
    <dbReference type="NCBI Taxonomy" id="281545"/>
    <lineage>
        <taxon>Eukaryota</taxon>
        <taxon>Metazoa</taxon>
        <taxon>Ecdysozoa</taxon>
        <taxon>Arthropoda</taxon>
        <taxon>Hexapoda</taxon>
        <taxon>Insecta</taxon>
        <taxon>Pterygota</taxon>
        <taxon>Neoptera</taxon>
        <taxon>Endopterygota</taxon>
        <taxon>Coleoptera</taxon>
        <taxon>Polyphaga</taxon>
        <taxon>Cucujiformia</taxon>
        <taxon>Chrysomeloidea</taxon>
        <taxon>Chrysomelidae</taxon>
        <taxon>Galerucinae</taxon>
        <taxon>Coelomerites</taxon>
        <taxon>Pyrrhalta</taxon>
    </lineage>
</organism>
<accession>A0A1J0KKM9</accession>
<reference evidence="2" key="1">
    <citation type="journal article" date="2016" name="Insect Biochem. Mol. Biol.">
        <title>Comparative transcriptome analysis of chemosensory genes in two sister leaf beetles provides insights into chemosensory speciation.</title>
        <authorList>
            <person name="Zhang B."/>
            <person name="Zhang W."/>
            <person name="Nie R.E."/>
            <person name="Li W.Z."/>
            <person name="Segraves K.A."/>
            <person name="Yang X.K."/>
            <person name="Xue H.J."/>
        </authorList>
    </citation>
    <scope>NUCLEOTIDE SEQUENCE</scope>
</reference>
<evidence type="ECO:0000256" key="1">
    <source>
        <dbReference type="SAM" id="SignalP"/>
    </source>
</evidence>
<evidence type="ECO:0000313" key="2">
    <source>
        <dbReference type="EMBL" id="APC94280.1"/>
    </source>
</evidence>